<keyword evidence="2" id="KW-0347">Helicase</keyword>
<evidence type="ECO:0000313" key="2">
    <source>
        <dbReference type="EMBL" id="MDN4525351.1"/>
    </source>
</evidence>
<reference evidence="2" key="1">
    <citation type="submission" date="2023-07" db="EMBL/GenBank/DDBJ databases">
        <title>Fictibacillus sp. isolated from freshwater pond.</title>
        <authorList>
            <person name="Kirdat K."/>
            <person name="Bhat A."/>
            <person name="Mourya A."/>
            <person name="Yadav A."/>
        </authorList>
    </citation>
    <scope>NUCLEOTIDE SEQUENCE</scope>
    <source>
        <strain evidence="2">NE201</strain>
    </source>
</reference>
<dbReference type="Proteomes" id="UP001172721">
    <property type="component" value="Unassembled WGS sequence"/>
</dbReference>
<dbReference type="Gene3D" id="1.10.8.200">
    <property type="entry name" value="Replisome organizer (g39p helicase loader/inhibitor protein)"/>
    <property type="match status" value="1"/>
</dbReference>
<keyword evidence="2" id="KW-0547">Nucleotide-binding</keyword>
<proteinExistence type="predicted"/>
<gene>
    <name evidence="2" type="ORF">QYB97_12735</name>
</gene>
<feature type="region of interest" description="Disordered" evidence="1">
    <location>
        <begin position="79"/>
        <end position="128"/>
    </location>
</feature>
<evidence type="ECO:0000256" key="1">
    <source>
        <dbReference type="SAM" id="MobiDB-lite"/>
    </source>
</evidence>
<comment type="caution">
    <text evidence="2">The sequence shown here is derived from an EMBL/GenBank/DDBJ whole genome shotgun (WGS) entry which is preliminary data.</text>
</comment>
<organism evidence="2 3">
    <name type="scientific">Fictibacillus fluitans</name>
    <dbReference type="NCBI Taxonomy" id="3058422"/>
    <lineage>
        <taxon>Bacteria</taxon>
        <taxon>Bacillati</taxon>
        <taxon>Bacillota</taxon>
        <taxon>Bacilli</taxon>
        <taxon>Bacillales</taxon>
        <taxon>Fictibacillaceae</taxon>
        <taxon>Fictibacillus</taxon>
    </lineage>
</organism>
<feature type="compositionally biased region" description="Basic and acidic residues" evidence="1">
    <location>
        <begin position="79"/>
        <end position="93"/>
    </location>
</feature>
<keyword evidence="2" id="KW-0378">Hydrolase</keyword>
<keyword evidence="3" id="KW-1185">Reference proteome</keyword>
<sequence length="128" mass="14670">MEFNEALDIVQRIAAAYARFDLTGKAGEKRIELWTEHLLPMPYKPVLQNLNQHINTRAFPPSISEIAAADKSANDFLEKKREWEAQAAHEKQSGNKKTAKDFMPPDLMKRLEKRRKELNGGLRSTGKH</sequence>
<accession>A0ABT8HX72</accession>
<protein>
    <submittedName>
        <fullName evidence="2">Replicative helicase loader/inhibitor</fullName>
    </submittedName>
</protein>
<feature type="compositionally biased region" description="Basic and acidic residues" evidence="1">
    <location>
        <begin position="107"/>
        <end position="118"/>
    </location>
</feature>
<evidence type="ECO:0000313" key="3">
    <source>
        <dbReference type="Proteomes" id="UP001172721"/>
    </source>
</evidence>
<dbReference type="GO" id="GO:0004386">
    <property type="term" value="F:helicase activity"/>
    <property type="evidence" value="ECO:0007669"/>
    <property type="project" value="UniProtKB-KW"/>
</dbReference>
<keyword evidence="2" id="KW-0067">ATP-binding</keyword>
<dbReference type="EMBL" id="JAUHTR010000006">
    <property type="protein sequence ID" value="MDN4525351.1"/>
    <property type="molecule type" value="Genomic_DNA"/>
</dbReference>
<dbReference type="RefSeq" id="WP_301166390.1">
    <property type="nucleotide sequence ID" value="NZ_JAUHTR010000006.1"/>
</dbReference>
<name>A0ABT8HX72_9BACL</name>